<proteinExistence type="predicted"/>
<dbReference type="AlphaFoldDB" id="A0AAU9CR38"/>
<feature type="signal peptide" evidence="1">
    <location>
        <begin position="1"/>
        <end position="23"/>
    </location>
</feature>
<dbReference type="InterPro" id="IPR025348">
    <property type="entry name" value="DUF4252"/>
</dbReference>
<keyword evidence="3" id="KW-1185">Reference proteome</keyword>
<evidence type="ECO:0000313" key="3">
    <source>
        <dbReference type="Proteomes" id="UP001348817"/>
    </source>
</evidence>
<dbReference type="KEGG" id="fax:FUAX_42870"/>
<name>A0AAU9CR38_9BACT</name>
<keyword evidence="1" id="KW-0732">Signal</keyword>
<evidence type="ECO:0008006" key="4">
    <source>
        <dbReference type="Google" id="ProtNLM"/>
    </source>
</evidence>
<evidence type="ECO:0000313" key="2">
    <source>
        <dbReference type="EMBL" id="BDD11855.1"/>
    </source>
</evidence>
<protein>
    <recommendedName>
        <fullName evidence="4">DUF4252 domain-containing protein</fullName>
    </recommendedName>
</protein>
<sequence length="177" mass="20052">MKATVIAKSITALFLFSMFSTLSYCQSKYFEEIRNEFGKYDGVNTMSVSGNFLGMLSLFGEEQDKEVSEFINSVKSFSFMTVDKELPDLKGKLKIDDVVRKLRKDGYDELMTVKSNGNKGGDVDVMIKEAKGHVQGLIFLVRSDRNTVVLEMVCELKRKHLKKIVNSMKSDGMNLNF</sequence>
<dbReference type="RefSeq" id="WP_338395257.1">
    <property type="nucleotide sequence ID" value="NZ_AP025316.1"/>
</dbReference>
<organism evidence="2 3">
    <name type="scientific">Fulvitalea axinellae</name>
    <dbReference type="NCBI Taxonomy" id="1182444"/>
    <lineage>
        <taxon>Bacteria</taxon>
        <taxon>Pseudomonadati</taxon>
        <taxon>Bacteroidota</taxon>
        <taxon>Cytophagia</taxon>
        <taxon>Cytophagales</taxon>
        <taxon>Persicobacteraceae</taxon>
        <taxon>Fulvitalea</taxon>
    </lineage>
</organism>
<accession>A0AAU9CR38</accession>
<evidence type="ECO:0000256" key="1">
    <source>
        <dbReference type="SAM" id="SignalP"/>
    </source>
</evidence>
<dbReference type="Proteomes" id="UP001348817">
    <property type="component" value="Plasmid pFA2"/>
</dbReference>
<reference evidence="2 3" key="1">
    <citation type="submission" date="2021-12" db="EMBL/GenBank/DDBJ databases">
        <title>Genome sequencing of bacteria with rrn-lacking chromosome and rrn-plasmid.</title>
        <authorList>
            <person name="Anda M."/>
            <person name="Iwasaki W."/>
        </authorList>
    </citation>
    <scope>NUCLEOTIDE SEQUENCE [LARGE SCALE GENOMIC DNA]</scope>
    <source>
        <strain evidence="2 3">DSM 100852</strain>
        <plasmid evidence="2 3">pFA2</plasmid>
    </source>
</reference>
<gene>
    <name evidence="2" type="ORF">FUAX_42870</name>
</gene>
<feature type="chain" id="PRO_5043750946" description="DUF4252 domain-containing protein" evidence="1">
    <location>
        <begin position="24"/>
        <end position="177"/>
    </location>
</feature>
<geneLocation type="plasmid" evidence="2 3">
    <name>pFA2</name>
</geneLocation>
<dbReference type="Pfam" id="PF14060">
    <property type="entry name" value="DUF4252"/>
    <property type="match status" value="1"/>
</dbReference>
<dbReference type="EMBL" id="AP025316">
    <property type="protein sequence ID" value="BDD11855.1"/>
    <property type="molecule type" value="Genomic_DNA"/>
</dbReference>
<keyword evidence="2" id="KW-0614">Plasmid</keyword>